<proteinExistence type="predicted"/>
<protein>
    <submittedName>
        <fullName evidence="1">Uncharacterized protein</fullName>
    </submittedName>
</protein>
<evidence type="ECO:0000313" key="1">
    <source>
        <dbReference type="EMBL" id="KMS65485.1"/>
    </source>
</evidence>
<dbReference type="EMBL" id="KQ107897">
    <property type="protein sequence ID" value="KMS65485.1"/>
    <property type="molecule type" value="Genomic_DNA"/>
</dbReference>
<evidence type="ECO:0000313" key="2">
    <source>
        <dbReference type="Proteomes" id="UP000035740"/>
    </source>
</evidence>
<feature type="non-terminal residue" evidence="1">
    <location>
        <position position="1"/>
    </location>
</feature>
<name>A0A0J8BIH0_BETVV</name>
<dbReference type="Proteomes" id="UP000035740">
    <property type="component" value="Unassembled WGS sequence"/>
</dbReference>
<accession>A0A0J8BIH0</accession>
<reference evidence="1 2" key="1">
    <citation type="journal article" date="2014" name="Nature">
        <title>The genome of the recently domesticated crop plant sugar beet (Beta vulgaris).</title>
        <authorList>
            <person name="Dohm J.C."/>
            <person name="Minoche A.E."/>
            <person name="Holtgrawe D."/>
            <person name="Capella-Gutierrez S."/>
            <person name="Zakrzewski F."/>
            <person name="Tafer H."/>
            <person name="Rupp O."/>
            <person name="Sorensen T.R."/>
            <person name="Stracke R."/>
            <person name="Reinhardt R."/>
            <person name="Goesmann A."/>
            <person name="Kraft T."/>
            <person name="Schulz B."/>
            <person name="Stadler P.F."/>
            <person name="Schmidt T."/>
            <person name="Gabaldon T."/>
            <person name="Lehrach H."/>
            <person name="Weisshaar B."/>
            <person name="Himmelbauer H."/>
        </authorList>
    </citation>
    <scope>NUCLEOTIDE SEQUENCE [LARGE SCALE GENOMIC DNA]</scope>
    <source>
        <tissue evidence="1">Taproot</tissue>
    </source>
</reference>
<dbReference type="AlphaFoldDB" id="A0A0J8BIH0"/>
<dbReference type="Gramene" id="KMS65485">
    <property type="protein sequence ID" value="KMS65485"/>
    <property type="gene ID" value="BVRB_035520"/>
</dbReference>
<keyword evidence="2" id="KW-1185">Reference proteome</keyword>
<sequence>DIVALKRIGLRDECIMTYVLCCRYMQQCCDAERTLYEMATSMQRDLNDDDSISAFETLVQKSSFEADFNEFVFDDDNNTWTCEAVQRFLDIFDRNVALACGNPDCRIESDPFLIPELSLGPKSE</sequence>
<organism evidence="1 2">
    <name type="scientific">Beta vulgaris subsp. vulgaris</name>
    <name type="common">Beet</name>
    <dbReference type="NCBI Taxonomy" id="3555"/>
    <lineage>
        <taxon>Eukaryota</taxon>
        <taxon>Viridiplantae</taxon>
        <taxon>Streptophyta</taxon>
        <taxon>Embryophyta</taxon>
        <taxon>Tracheophyta</taxon>
        <taxon>Spermatophyta</taxon>
        <taxon>Magnoliopsida</taxon>
        <taxon>eudicotyledons</taxon>
        <taxon>Gunneridae</taxon>
        <taxon>Pentapetalae</taxon>
        <taxon>Caryophyllales</taxon>
        <taxon>Chenopodiaceae</taxon>
        <taxon>Betoideae</taxon>
        <taxon>Beta</taxon>
    </lineage>
</organism>
<gene>
    <name evidence="1" type="ORF">BVRB_035520</name>
</gene>